<evidence type="ECO:0000313" key="4">
    <source>
        <dbReference type="Proteomes" id="UP000320593"/>
    </source>
</evidence>
<keyword evidence="4" id="KW-1185">Reference proteome</keyword>
<dbReference type="EMBL" id="VLLF01000003">
    <property type="protein sequence ID" value="TWI89598.1"/>
    <property type="molecule type" value="Genomic_DNA"/>
</dbReference>
<comment type="caution">
    <text evidence="3">The sequence shown here is derived from an EMBL/GenBank/DDBJ whole genome shotgun (WGS) entry which is preliminary data.</text>
</comment>
<dbReference type="Proteomes" id="UP000320593">
    <property type="component" value="Unassembled WGS sequence"/>
</dbReference>
<proteinExistence type="inferred from homology"/>
<evidence type="ECO:0000256" key="2">
    <source>
        <dbReference type="ARBA" id="ARBA00023235"/>
    </source>
</evidence>
<sequence>MTENETVDGSTLTEKVIEASAALDRWALQDAFPFWHTHGIDPDTGAFAETLDLVSHQEAAPARRARVQPRQVFSFLEAADLGWDGPALQIARSGMESYLSSYFNEDGTAISAITIATSEADPTFDLYNQAFALFAMGRLARAIPQSAPDMHAKASALLDHLRKGFAHTDGGFHEANPVRAPLRSNPHMHLFEASLELEQTAEDTRWRELADEIADLALTKFIDPATGGLREFFDLDWSPMPDETGRIMEPGHQFEWAWLLIRWGILRNRADAISAARRLYQIGEQFGIDAERQVAIMALNDDLETHDPLARLWGQTEWIKAAVILARISVGPEQDAFQNDIVRASDALMQYFKDVPAGLWRDKLKEDGRFIDEPAPASSFYHIICAIGELHAFAADLKRS</sequence>
<dbReference type="SUPFAM" id="SSF48208">
    <property type="entry name" value="Six-hairpin glycosidases"/>
    <property type="match status" value="1"/>
</dbReference>
<name>A0A562T8L0_9HYPH</name>
<dbReference type="PANTHER" id="PTHR15108">
    <property type="entry name" value="N-ACYLGLUCOSAMINE-2-EPIMERASE"/>
    <property type="match status" value="1"/>
</dbReference>
<dbReference type="OrthoDB" id="9806359at2"/>
<protein>
    <submittedName>
        <fullName evidence="3">Mannose-6-phosphate isomerase, type 3</fullName>
    </submittedName>
</protein>
<keyword evidence="2 3" id="KW-0413">Isomerase</keyword>
<dbReference type="AlphaFoldDB" id="A0A562T8L0"/>
<dbReference type="GO" id="GO:0016853">
    <property type="term" value="F:isomerase activity"/>
    <property type="evidence" value="ECO:0007669"/>
    <property type="project" value="UniProtKB-KW"/>
</dbReference>
<evidence type="ECO:0000256" key="1">
    <source>
        <dbReference type="ARBA" id="ARBA00008558"/>
    </source>
</evidence>
<reference evidence="3 4" key="1">
    <citation type="submission" date="2019-07" db="EMBL/GenBank/DDBJ databases">
        <title>Genomic Encyclopedia of Archaeal and Bacterial Type Strains, Phase II (KMG-II): from individual species to whole genera.</title>
        <authorList>
            <person name="Goeker M."/>
        </authorList>
    </citation>
    <scope>NUCLEOTIDE SEQUENCE [LARGE SCALE GENOMIC DNA]</scope>
    <source>
        <strain evidence="3 4">ATCC BAA-252</strain>
    </source>
</reference>
<comment type="similarity">
    <text evidence="1">Belongs to the N-acylglucosamine 2-epimerase family.</text>
</comment>
<evidence type="ECO:0000313" key="3">
    <source>
        <dbReference type="EMBL" id="TWI89598.1"/>
    </source>
</evidence>
<dbReference type="Gene3D" id="1.50.10.10">
    <property type="match status" value="1"/>
</dbReference>
<dbReference type="InterPro" id="IPR008928">
    <property type="entry name" value="6-hairpin_glycosidase_sf"/>
</dbReference>
<dbReference type="RefSeq" id="WP_145342355.1">
    <property type="nucleotide sequence ID" value="NZ_SMLY01000066.1"/>
</dbReference>
<dbReference type="GO" id="GO:0005975">
    <property type="term" value="P:carbohydrate metabolic process"/>
    <property type="evidence" value="ECO:0007669"/>
    <property type="project" value="InterPro"/>
</dbReference>
<dbReference type="InterPro" id="IPR010819">
    <property type="entry name" value="AGE/CE"/>
</dbReference>
<dbReference type="CDD" id="cd00249">
    <property type="entry name" value="AGE"/>
    <property type="match status" value="1"/>
</dbReference>
<gene>
    <name evidence="3" type="ORF">JM93_01802</name>
</gene>
<dbReference type="InterPro" id="IPR012341">
    <property type="entry name" value="6hp_glycosidase-like_sf"/>
</dbReference>
<accession>A0A562T8L0</accession>
<dbReference type="Pfam" id="PF07221">
    <property type="entry name" value="GlcNAc_2-epim"/>
    <property type="match status" value="1"/>
</dbReference>
<dbReference type="InterPro" id="IPR034116">
    <property type="entry name" value="AGE_dom"/>
</dbReference>
<organism evidence="3 4">
    <name type="scientific">Roseibium hamelinense</name>
    <dbReference type="NCBI Taxonomy" id="150831"/>
    <lineage>
        <taxon>Bacteria</taxon>
        <taxon>Pseudomonadati</taxon>
        <taxon>Pseudomonadota</taxon>
        <taxon>Alphaproteobacteria</taxon>
        <taxon>Hyphomicrobiales</taxon>
        <taxon>Stappiaceae</taxon>
        <taxon>Roseibium</taxon>
    </lineage>
</organism>